<dbReference type="EMBL" id="JBHRVA010000002">
    <property type="protein sequence ID" value="MFC3302146.1"/>
    <property type="molecule type" value="Genomic_DNA"/>
</dbReference>
<dbReference type="Proteomes" id="UP001595607">
    <property type="component" value="Unassembled WGS sequence"/>
</dbReference>
<evidence type="ECO:0000313" key="2">
    <source>
        <dbReference type="EMBL" id="MFC3302146.1"/>
    </source>
</evidence>
<reference evidence="3" key="1">
    <citation type="journal article" date="2019" name="Int. J. Syst. Evol. Microbiol.">
        <title>The Global Catalogue of Microorganisms (GCM) 10K type strain sequencing project: providing services to taxonomists for standard genome sequencing and annotation.</title>
        <authorList>
            <consortium name="The Broad Institute Genomics Platform"/>
            <consortium name="The Broad Institute Genome Sequencing Center for Infectious Disease"/>
            <person name="Wu L."/>
            <person name="Ma J."/>
        </authorList>
    </citation>
    <scope>NUCLEOTIDE SEQUENCE [LARGE SCALE GENOMIC DNA]</scope>
    <source>
        <strain evidence="3">KCTC 22245</strain>
    </source>
</reference>
<comment type="caution">
    <text evidence="2">The sequence shown here is derived from an EMBL/GenBank/DDBJ whole genome shotgun (WGS) entry which is preliminary data.</text>
</comment>
<gene>
    <name evidence="2" type="ORF">ACFONP_05305</name>
</gene>
<feature type="chain" id="PRO_5046673358" evidence="1">
    <location>
        <begin position="20"/>
        <end position="230"/>
    </location>
</feature>
<feature type="signal peptide" evidence="1">
    <location>
        <begin position="1"/>
        <end position="19"/>
    </location>
</feature>
<dbReference type="RefSeq" id="WP_189574486.1">
    <property type="nucleotide sequence ID" value="NZ_BMXU01000001.1"/>
</dbReference>
<organism evidence="2 3">
    <name type="scientific">Parvularcula lutaonensis</name>
    <dbReference type="NCBI Taxonomy" id="491923"/>
    <lineage>
        <taxon>Bacteria</taxon>
        <taxon>Pseudomonadati</taxon>
        <taxon>Pseudomonadota</taxon>
        <taxon>Alphaproteobacteria</taxon>
        <taxon>Parvularculales</taxon>
        <taxon>Parvularculaceae</taxon>
        <taxon>Parvularcula</taxon>
    </lineage>
</organism>
<keyword evidence="3" id="KW-1185">Reference proteome</keyword>
<proteinExistence type="predicted"/>
<evidence type="ECO:0000256" key="1">
    <source>
        <dbReference type="SAM" id="SignalP"/>
    </source>
</evidence>
<evidence type="ECO:0000313" key="3">
    <source>
        <dbReference type="Proteomes" id="UP001595607"/>
    </source>
</evidence>
<keyword evidence="1" id="KW-0732">Signal</keyword>
<sequence>MLKFLKTVLGAGAALSVVAAAEAGVSEAEVRQMMSSKGLQFAGQEKAPDGSVHVLAGVDMAGVPYAFTMLDMELDGEYDVILFMSGVQTTSQPPLSVLNTFNENTMSKAVYTQNQAMLMLPMITMNGADQTNMGGTFDVLRVELAAYANALAAYRPGGGGNFLGVSAKQVDDPYELDAGMTRVEVKMRDAALAKELNRRGLSHLGEAGADDAQIDALTDAAFEASKAFFD</sequence>
<name>A0ABV7M9T0_9PROT</name>
<accession>A0ABV7M9T0</accession>
<protein>
    <submittedName>
        <fullName evidence="2">Uncharacterized protein</fullName>
    </submittedName>
</protein>